<gene>
    <name evidence="2" type="ORF">MCOS_LOCUS5233</name>
</gene>
<dbReference type="Proteomes" id="UP000267029">
    <property type="component" value="Unassembled WGS sequence"/>
</dbReference>
<accession>A0A0R3UE46</accession>
<dbReference type="InterPro" id="IPR021109">
    <property type="entry name" value="Peptidase_aspartic_dom_sf"/>
</dbReference>
<dbReference type="AlphaFoldDB" id="A0A0R3UE46"/>
<dbReference type="OrthoDB" id="6284779at2759"/>
<dbReference type="SUPFAM" id="SSF50630">
    <property type="entry name" value="Acid proteases"/>
    <property type="match status" value="1"/>
</dbReference>
<evidence type="ECO:0000313" key="4">
    <source>
        <dbReference type="WBParaSite" id="MCOS_0000523201-mRNA-1"/>
    </source>
</evidence>
<feature type="compositionally biased region" description="Polar residues" evidence="1">
    <location>
        <begin position="1"/>
        <end position="27"/>
    </location>
</feature>
<organism evidence="4">
    <name type="scientific">Mesocestoides corti</name>
    <name type="common">Flatworm</name>
    <dbReference type="NCBI Taxonomy" id="53468"/>
    <lineage>
        <taxon>Eukaryota</taxon>
        <taxon>Metazoa</taxon>
        <taxon>Spiralia</taxon>
        <taxon>Lophotrochozoa</taxon>
        <taxon>Platyhelminthes</taxon>
        <taxon>Cestoda</taxon>
        <taxon>Eucestoda</taxon>
        <taxon>Cyclophyllidea</taxon>
        <taxon>Mesocestoididae</taxon>
        <taxon>Mesocestoides</taxon>
    </lineage>
</organism>
<proteinExistence type="predicted"/>
<reference evidence="4" key="1">
    <citation type="submission" date="2017-02" db="UniProtKB">
        <authorList>
            <consortium name="WormBaseParasite"/>
        </authorList>
    </citation>
    <scope>IDENTIFICATION</scope>
</reference>
<evidence type="ECO:0000313" key="2">
    <source>
        <dbReference type="EMBL" id="VDD79230.1"/>
    </source>
</evidence>
<dbReference type="EMBL" id="UXSR01005186">
    <property type="protein sequence ID" value="VDD79230.1"/>
    <property type="molecule type" value="Genomic_DNA"/>
</dbReference>
<evidence type="ECO:0000313" key="3">
    <source>
        <dbReference type="Proteomes" id="UP000267029"/>
    </source>
</evidence>
<sequence length="147" mass="16123">MLADGQSSQEASSNKSANDGLINSISGSRRHPHIYTKERSIAAPASPTVASLSLRVTTEDTQLKQRMHATVLINGHPVCLQLDTSSDVNIISETQQCFIGLVDHNRPGNESELFNLDMKKLLHLSIGIYGDTRLSSYNPREPIHNSD</sequence>
<feature type="region of interest" description="Disordered" evidence="1">
    <location>
        <begin position="1"/>
        <end position="29"/>
    </location>
</feature>
<protein>
    <submittedName>
        <fullName evidence="4">Peptidase A2 domain-containing protein</fullName>
    </submittedName>
</protein>
<keyword evidence="3" id="KW-1185">Reference proteome</keyword>
<evidence type="ECO:0000256" key="1">
    <source>
        <dbReference type="SAM" id="MobiDB-lite"/>
    </source>
</evidence>
<name>A0A0R3UE46_MESCO</name>
<dbReference type="Gene3D" id="2.40.70.10">
    <property type="entry name" value="Acid Proteases"/>
    <property type="match status" value="1"/>
</dbReference>
<reference evidence="2 3" key="2">
    <citation type="submission" date="2018-10" db="EMBL/GenBank/DDBJ databases">
        <authorList>
            <consortium name="Pathogen Informatics"/>
        </authorList>
    </citation>
    <scope>NUCLEOTIDE SEQUENCE [LARGE SCALE GENOMIC DNA]</scope>
</reference>
<dbReference type="WBParaSite" id="MCOS_0000523201-mRNA-1">
    <property type="protein sequence ID" value="MCOS_0000523201-mRNA-1"/>
    <property type="gene ID" value="MCOS_0000523201"/>
</dbReference>